<dbReference type="Pfam" id="PF21077">
    <property type="entry name" value="GDH_ACT3"/>
    <property type="match status" value="1"/>
</dbReference>
<dbReference type="InterPro" id="IPR036291">
    <property type="entry name" value="NAD(P)-bd_dom_sf"/>
</dbReference>
<dbReference type="HOGENOM" id="CLU_003404_1_1_6"/>
<evidence type="ECO:0000259" key="4">
    <source>
        <dbReference type="Pfam" id="PF21075"/>
    </source>
</evidence>
<comment type="caution">
    <text evidence="7">The sequence shown here is derived from an EMBL/GenBank/DDBJ whole genome shotgun (WGS) entry which is preliminary data.</text>
</comment>
<feature type="domain" description="NAD-glutamate dehydrogenase catalytic" evidence="2">
    <location>
        <begin position="730"/>
        <end position="1222"/>
    </location>
</feature>
<reference evidence="7 8" key="1">
    <citation type="submission" date="2006-03" db="EMBL/GenBank/DDBJ databases">
        <authorList>
            <person name="Pinhassi J."/>
            <person name="Pedros-Alio C."/>
            <person name="Ferriera S."/>
            <person name="Johnson J."/>
            <person name="Kravitz S."/>
            <person name="Halpern A."/>
            <person name="Remington K."/>
            <person name="Beeson K."/>
            <person name="Tran B."/>
            <person name="Rogers Y.-H."/>
            <person name="Friedman R."/>
            <person name="Venter J.C."/>
        </authorList>
    </citation>
    <scope>NUCLEOTIDE SEQUENCE [LARGE SCALE GENOMIC DNA]</scope>
    <source>
        <strain evidence="7 8">RED65</strain>
    </source>
</reference>
<dbReference type="PANTHER" id="PTHR43403:SF1">
    <property type="entry name" value="NAD-SPECIFIC GLUTAMATE DEHYDROGENASE"/>
    <property type="match status" value="1"/>
</dbReference>
<dbReference type="GO" id="GO:0004352">
    <property type="term" value="F:glutamate dehydrogenase (NAD+) activity"/>
    <property type="evidence" value="ECO:0007669"/>
    <property type="project" value="InterPro"/>
</dbReference>
<evidence type="ECO:0000256" key="1">
    <source>
        <dbReference type="ARBA" id="ARBA00023002"/>
    </source>
</evidence>
<dbReference type="InterPro" id="IPR049058">
    <property type="entry name" value="NAD_Glu_DH_HM2"/>
</dbReference>
<keyword evidence="1" id="KW-0560">Oxidoreductase</keyword>
<dbReference type="InterPro" id="IPR049056">
    <property type="entry name" value="NAD_Glu_DH_HM3"/>
</dbReference>
<sequence>MNHMIQQEVHPQISALIERLKQSVPSAQAESIEQFTKHYYATTPINEIENRSLDDLYGATLACWNFVQECKGESKIRVFNPDFEEHGWQSTHTVVEVLHKDVPFFVDSIRMELNRREMSIHFINHAVLPFKRDKSGKLNLAKSFNEKETDPEAVIYIEVDRHTDDSILAGVESSLETILRDIRLVVSDFPQVQDRIKESIKWIAESKGPFSQGDIEEACAFVEWMHDNHFTYLGCEDFAVEHANDKTIVKRDSKSILGIFKHELHGPDKTIIDDLAPDMQAMIMAPQLVSITKSGRRSRIHRPAYPDFITIKRVDKNGQVTGGRRFMGLFTSNVYSESPYRIPIIRKKAKQVLERSGLDLEGHSGKELQHILDIYPRDELFHTDVDQLFHTAIGILNIQERRKTQIFIRKDKLNKFLTVMVFIPRDLYNTELRQRIQNILVDAYEPKDARFTTFFSESILARTLFTLRLDNRNQMEVDERQLERDIQEVARSWQDDLIAALVDGVGEEQGNQYFQLYRNAFSASYREQFSARTAVLDIQHISKAQEDDDVAMSLYRNVADKGNHFKFKLYNPDSLLPLSDVIPILENLGLRVLGEHPYGITRTDGKQYWMHDFSLEYSFSDTIDLHESKQQFQEAFRAIWQGNAESDGFNRLLLGARIGWREVALLRAYGRYMKQIGFAFSDTFISDTLCRYPEISNFIVKYFQMRFASTKMNMETRNKHLEKLDTQFFELLENVDSINEDRIFRRYHELISATLRTNFFQKDKNLFKNYFSFKLSPRDIEDIPLPKPMFEIFVYSPRVEGVHLRGGKVARGGLRWSDRNEDFRTEVLGLVKAQQVKNSVIVPVGAKGGFVAKQLPEGDRDAFMAEGIECYKIFISALLDVTDNLVEGEVVPPKQVVRHDEDDPYLVVAADKGTATFSDISNGIAVERGFWLGDAFASGGSVGYDHKKMGITARGAWVSVQRHFRERGVNVQTDRVSVIGIGDMAGDVFGNGMLSSETIALKAAFNHLHIYIDPDPKNLTDHYQERKRLFETPRSAWSDYDTKLLSKGGGIFERSAKSIPISPEMKAAFNISADRLAPNDLIHALLKAPVDLIWNGGIGTYVKSSAESHVDAGDKANDSLRIDGKELRTKVIGEGGNLGITQRARIEYALATEGQSFTDFIDNAAGVDCSDHEVNIKILLNSLVQAGDMTVKQRNQLLESMTDEVAELVLDNNYRQTQAIALAFREAKTRMDEYKRLIHDLEEQGKLNRELEFLPADEDLDERKSQQKGLTRPELSVLISYIKGDLKEQLNIESVSEDPYLAKAVETAFPEVLSDKYPEAMYDHQLRSEIVATQLANEMVNRMGITYVNRMRDSTGASIEAIVKAYVTARDVFRMNELWEQIEKLDYKVSAEIQESMMSSLMRLVRRASRWFLRNRRRDLVIADEVEKFRERAQSLGENLPSLLAGAGKSMWQKYYDRLVEAQVPEQLATVIAGANNMFSVLSIIEGAEHTRQDAEDVAATYYQVGCELDLEWFLDQLNTMPVMNHWQALARETYRDDLDWQQRTLTVSIINTLPHADMDARIRAWLEQSEPMISRWRRTIKELKEGEISDFAVFAVALRELLDLAQASRLASLEEEDPLLGQAPGVAPEHTD</sequence>
<dbReference type="InterPro" id="IPR049064">
    <property type="entry name" value="NAD_Glu_DH_ACT3"/>
</dbReference>
<evidence type="ECO:0000259" key="3">
    <source>
        <dbReference type="Pfam" id="PF21074"/>
    </source>
</evidence>
<evidence type="ECO:0000259" key="6">
    <source>
        <dbReference type="Pfam" id="PF21077"/>
    </source>
</evidence>
<evidence type="ECO:0000259" key="5">
    <source>
        <dbReference type="Pfam" id="PF21076"/>
    </source>
</evidence>
<proteinExistence type="predicted"/>
<dbReference type="InterPro" id="IPR046346">
    <property type="entry name" value="Aminoacid_DH-like_N_sf"/>
</dbReference>
<organism evidence="7 8">
    <name type="scientific">Bermanella marisrubri</name>
    <dbReference type="NCBI Taxonomy" id="207949"/>
    <lineage>
        <taxon>Bacteria</taxon>
        <taxon>Pseudomonadati</taxon>
        <taxon>Pseudomonadota</taxon>
        <taxon>Gammaproteobacteria</taxon>
        <taxon>Oceanospirillales</taxon>
        <taxon>Oceanospirillaceae</taxon>
        <taxon>Bermanella</taxon>
    </lineage>
</organism>
<dbReference type="GO" id="GO:0004069">
    <property type="term" value="F:L-aspartate:2-oxoglutarate aminotransferase activity"/>
    <property type="evidence" value="ECO:0007669"/>
    <property type="project" value="InterPro"/>
</dbReference>
<evidence type="ECO:0000313" key="7">
    <source>
        <dbReference type="EMBL" id="EAT13746.1"/>
    </source>
</evidence>
<dbReference type="Pfam" id="PF21076">
    <property type="entry name" value="GDH_ACT2"/>
    <property type="match status" value="1"/>
</dbReference>
<feature type="domain" description="NAD-specific glutamate dehydrogenase C-terminal" evidence="3">
    <location>
        <begin position="1268"/>
        <end position="1603"/>
    </location>
</feature>
<feature type="domain" description="NAD-glutamate dehydrogenase N-terminal ACT1" evidence="4">
    <location>
        <begin position="35"/>
        <end position="172"/>
    </location>
</feature>
<dbReference type="SUPFAM" id="SSF53223">
    <property type="entry name" value="Aminoacid dehydrogenase-like, N-terminal domain"/>
    <property type="match status" value="1"/>
</dbReference>
<protein>
    <submittedName>
        <fullName evidence="7">NAD-specific glutamate dehydrogenase</fullName>
    </submittedName>
</protein>
<dbReference type="STRING" id="207949.RED65_10149"/>
<dbReference type="PIRSF" id="PIRSF036761">
    <property type="entry name" value="GDH_Mll4104"/>
    <property type="match status" value="1"/>
</dbReference>
<dbReference type="Gene3D" id="3.40.50.720">
    <property type="entry name" value="NAD(P)-binding Rossmann-like Domain"/>
    <property type="match status" value="1"/>
</dbReference>
<accession>Q1N646</accession>
<feature type="domain" description="NAD-glutamate dehydrogenase ACT2" evidence="5">
    <location>
        <begin position="406"/>
        <end position="494"/>
    </location>
</feature>
<dbReference type="InterPro" id="IPR028971">
    <property type="entry name" value="NAD-GDH_cat"/>
</dbReference>
<dbReference type="Pfam" id="PF21075">
    <property type="entry name" value="GDH_ACT1"/>
    <property type="match status" value="1"/>
</dbReference>
<dbReference type="InterPro" id="IPR049059">
    <property type="entry name" value="NAD_Glu_DH_HM1"/>
</dbReference>
<dbReference type="InterPro" id="IPR024727">
    <property type="entry name" value="NAD_Glu_DH_N_ACT1"/>
</dbReference>
<dbReference type="InterPro" id="IPR048381">
    <property type="entry name" value="GDH_C"/>
</dbReference>
<dbReference type="Pfam" id="PF21074">
    <property type="entry name" value="GDH_C"/>
    <property type="match status" value="1"/>
</dbReference>
<evidence type="ECO:0000313" key="8">
    <source>
        <dbReference type="Proteomes" id="UP000004263"/>
    </source>
</evidence>
<name>Q1N646_9GAMM</name>
<dbReference type="Pfam" id="PF05088">
    <property type="entry name" value="Bac_GDH_CD"/>
    <property type="match status" value="1"/>
</dbReference>
<dbReference type="Pfam" id="PF21079">
    <property type="entry name" value="GDH_HM2"/>
    <property type="match status" value="1"/>
</dbReference>
<keyword evidence="8" id="KW-1185">Reference proteome</keyword>
<dbReference type="SUPFAM" id="SSF51735">
    <property type="entry name" value="NAD(P)-binding Rossmann-fold domains"/>
    <property type="match status" value="1"/>
</dbReference>
<dbReference type="RefSeq" id="WP_007017167.1">
    <property type="nucleotide sequence ID" value="NZ_CH724113.1"/>
</dbReference>
<dbReference type="Pfam" id="PF21078">
    <property type="entry name" value="GDH_HM3"/>
    <property type="match status" value="1"/>
</dbReference>
<dbReference type="GO" id="GO:0006538">
    <property type="term" value="P:L-glutamate catabolic process"/>
    <property type="evidence" value="ECO:0007669"/>
    <property type="project" value="InterPro"/>
</dbReference>
<gene>
    <name evidence="7" type="ORF">RED65_10149</name>
</gene>
<dbReference type="Proteomes" id="UP000004263">
    <property type="component" value="Unassembled WGS sequence"/>
</dbReference>
<dbReference type="PANTHER" id="PTHR43403">
    <property type="entry name" value="NAD-SPECIFIC GLUTAMATE DEHYDROGENASE"/>
    <property type="match status" value="1"/>
</dbReference>
<evidence type="ECO:0000259" key="2">
    <source>
        <dbReference type="Pfam" id="PF05088"/>
    </source>
</evidence>
<dbReference type="InterPro" id="IPR049062">
    <property type="entry name" value="NAD_Glu_DH_ACT2"/>
</dbReference>
<dbReference type="Pfam" id="PF21073">
    <property type="entry name" value="GDH_HM1"/>
    <property type="match status" value="1"/>
</dbReference>
<dbReference type="InterPro" id="IPR007780">
    <property type="entry name" value="NAD_Glu_DH_bac"/>
</dbReference>
<feature type="domain" description="NAD-glutamate dehydrogenase ACT3" evidence="6">
    <location>
        <begin position="549"/>
        <end position="627"/>
    </location>
</feature>
<dbReference type="EMBL" id="AAQH01000001">
    <property type="protein sequence ID" value="EAT13746.1"/>
    <property type="molecule type" value="Genomic_DNA"/>
</dbReference>